<feature type="region of interest" description="Disordered" evidence="2">
    <location>
        <begin position="141"/>
        <end position="164"/>
    </location>
</feature>
<keyword evidence="4" id="KW-1185">Reference proteome</keyword>
<reference evidence="3 4" key="1">
    <citation type="journal article" date="2015" name="Genome Biol. Evol.">
        <title>Phylogenomic analyses indicate that early fungi evolved digesting cell walls of algal ancestors of land plants.</title>
        <authorList>
            <person name="Chang Y."/>
            <person name="Wang S."/>
            <person name="Sekimoto S."/>
            <person name="Aerts A.L."/>
            <person name="Choi C."/>
            <person name="Clum A."/>
            <person name="LaButti K.M."/>
            <person name="Lindquist E.A."/>
            <person name="Yee Ngan C."/>
            <person name="Ohm R.A."/>
            <person name="Salamov A.A."/>
            <person name="Grigoriev I.V."/>
            <person name="Spatafora J.W."/>
            <person name="Berbee M.L."/>
        </authorList>
    </citation>
    <scope>NUCLEOTIDE SEQUENCE [LARGE SCALE GENOMIC DNA]</scope>
    <source>
        <strain evidence="3 4">JEL478</strain>
    </source>
</reference>
<feature type="region of interest" description="Disordered" evidence="2">
    <location>
        <begin position="615"/>
        <end position="650"/>
    </location>
</feature>
<organism evidence="3 4">
    <name type="scientific">Gonapodya prolifera (strain JEL478)</name>
    <name type="common">Monoblepharis prolifera</name>
    <dbReference type="NCBI Taxonomy" id="1344416"/>
    <lineage>
        <taxon>Eukaryota</taxon>
        <taxon>Fungi</taxon>
        <taxon>Fungi incertae sedis</taxon>
        <taxon>Chytridiomycota</taxon>
        <taxon>Chytridiomycota incertae sedis</taxon>
        <taxon>Monoblepharidomycetes</taxon>
        <taxon>Monoblepharidales</taxon>
        <taxon>Gonapodyaceae</taxon>
        <taxon>Gonapodya</taxon>
    </lineage>
</organism>
<dbReference type="Proteomes" id="UP000070544">
    <property type="component" value="Unassembled WGS sequence"/>
</dbReference>
<proteinExistence type="predicted"/>
<feature type="compositionally biased region" description="Basic and acidic residues" evidence="2">
    <location>
        <begin position="153"/>
        <end position="164"/>
    </location>
</feature>
<evidence type="ECO:0000313" key="3">
    <source>
        <dbReference type="EMBL" id="KXS22035.1"/>
    </source>
</evidence>
<sequence length="682" mass="75149">MRMRASERENHSRSDSGITSAHFRTTSNQPLVPEDEEVTEESQASGGWFSFWGSNEDHRTGEVVRQLKVSRTECAELASKLVRLESSIVDWEREVEKARRELREGERLREEAVGRAVALQEAADRGWREVEDWRERFTESEKLKDQAQTVANEEARAHRSAEDQRDKLRLELERAQRDRQTLADLNAKLADRVRELEAVSSSPNITSPSTPVTSVLSILSNVASIVPEPMPSAPPPTPINATSKPEAETAILKATIATLRSELDTHKRRAAVDSGARTSVFERDEWRAKEHALKEEIRLAIERAAEWERRWRETGGLGAEVALERLRDALAEHFPQDGEHALPATVISVEPLISHIRRAGARMAKTYADLTESARVNDAQHAKIEDLMVNSPKVVPPRVPAFRSTLSLPPSLEASQNSIGGKSSYSAPGRRESVGSLAAGGSTSNRPQDFGPTAFHELPPPIATRREGTYVLPRVGSSSSAISISTPSLAPSPYPPSPSLSATPFPYPPSSYSPTPTDLDDPPRLVTAMRDLANRYALLQQHSRATDQKLQGQIRANRELKRLIVDGAVGRRKEEGEAILKLADVMSELERTKVDLDQARVRVRELEFVVGEIADARSDIDPDDGGDGEGDGEGGGEDTPTEVGRDMAYEYKSTRGSISGSIVGGNHASELAQMLLRRQENL</sequence>
<evidence type="ECO:0000256" key="1">
    <source>
        <dbReference type="SAM" id="Coils"/>
    </source>
</evidence>
<dbReference type="EMBL" id="KQ965731">
    <property type="protein sequence ID" value="KXS22035.1"/>
    <property type="molecule type" value="Genomic_DNA"/>
</dbReference>
<evidence type="ECO:0000256" key="2">
    <source>
        <dbReference type="SAM" id="MobiDB-lite"/>
    </source>
</evidence>
<dbReference type="OrthoDB" id="10595378at2759"/>
<gene>
    <name evidence="3" type="ORF">M427DRAFT_50400</name>
</gene>
<feature type="coiled-coil region" evidence="1">
    <location>
        <begin position="74"/>
        <end position="115"/>
    </location>
</feature>
<evidence type="ECO:0000313" key="4">
    <source>
        <dbReference type="Proteomes" id="UP000070544"/>
    </source>
</evidence>
<feature type="compositionally biased region" description="Basic and acidic residues" evidence="2">
    <location>
        <begin position="1"/>
        <end position="14"/>
    </location>
</feature>
<dbReference type="AlphaFoldDB" id="A0A139AZY8"/>
<feature type="compositionally biased region" description="Polar residues" evidence="2">
    <location>
        <begin position="408"/>
        <end position="426"/>
    </location>
</feature>
<feature type="region of interest" description="Disordered" evidence="2">
    <location>
        <begin position="1"/>
        <end position="55"/>
    </location>
</feature>
<protein>
    <submittedName>
        <fullName evidence="3">Uncharacterized protein</fullName>
    </submittedName>
</protein>
<keyword evidence="1" id="KW-0175">Coiled coil</keyword>
<feature type="compositionally biased region" description="Acidic residues" evidence="2">
    <location>
        <begin position="621"/>
        <end position="640"/>
    </location>
</feature>
<accession>A0A139AZY8</accession>
<feature type="region of interest" description="Disordered" evidence="2">
    <location>
        <begin position="408"/>
        <end position="462"/>
    </location>
</feature>
<feature type="region of interest" description="Disordered" evidence="2">
    <location>
        <begin position="481"/>
        <end position="521"/>
    </location>
</feature>
<feature type="compositionally biased region" description="Polar residues" evidence="2">
    <location>
        <begin position="15"/>
        <end position="30"/>
    </location>
</feature>
<name>A0A139AZY8_GONPJ</name>